<evidence type="ECO:0000313" key="2">
    <source>
        <dbReference type="Proteomes" id="UP000579281"/>
    </source>
</evidence>
<gene>
    <name evidence="1" type="ORF">HNQ80_003970</name>
</gene>
<proteinExistence type="predicted"/>
<keyword evidence="2" id="KW-1185">Reference proteome</keyword>
<accession>A0A841KW19</accession>
<protein>
    <submittedName>
        <fullName evidence="1">Uncharacterized protein</fullName>
    </submittedName>
</protein>
<comment type="caution">
    <text evidence="1">The sequence shown here is derived from an EMBL/GenBank/DDBJ whole genome shotgun (WGS) entry which is preliminary data.</text>
</comment>
<name>A0A841KW19_9FIRM</name>
<reference evidence="1 2" key="1">
    <citation type="submission" date="2020-08" db="EMBL/GenBank/DDBJ databases">
        <title>Genomic Encyclopedia of Type Strains, Phase IV (KMG-IV): sequencing the most valuable type-strain genomes for metagenomic binning, comparative biology and taxonomic classification.</title>
        <authorList>
            <person name="Goeker M."/>
        </authorList>
    </citation>
    <scope>NUCLEOTIDE SEQUENCE [LARGE SCALE GENOMIC DNA]</scope>
    <source>
        <strain evidence="1 2">DSM 103526</strain>
    </source>
</reference>
<dbReference type="AlphaFoldDB" id="A0A841KW19"/>
<organism evidence="1 2">
    <name type="scientific">Anaerosolibacter carboniphilus</name>
    <dbReference type="NCBI Taxonomy" id="1417629"/>
    <lineage>
        <taxon>Bacteria</taxon>
        <taxon>Bacillati</taxon>
        <taxon>Bacillota</taxon>
        <taxon>Clostridia</taxon>
        <taxon>Peptostreptococcales</taxon>
        <taxon>Thermotaleaceae</taxon>
        <taxon>Anaerosolibacter</taxon>
    </lineage>
</organism>
<sequence>MCTLIVLELDQKQDNLFLSILKYFITEKGYILLLDIKPRYPMKMKEN</sequence>
<dbReference type="EMBL" id="JACHEN010000029">
    <property type="protein sequence ID" value="MBB6217834.1"/>
    <property type="molecule type" value="Genomic_DNA"/>
</dbReference>
<dbReference type="Proteomes" id="UP000579281">
    <property type="component" value="Unassembled WGS sequence"/>
</dbReference>
<evidence type="ECO:0000313" key="1">
    <source>
        <dbReference type="EMBL" id="MBB6217834.1"/>
    </source>
</evidence>